<name>A0A1D8IMU2_9GAMM</name>
<dbReference type="GO" id="GO:0006310">
    <property type="term" value="P:DNA recombination"/>
    <property type="evidence" value="ECO:0007669"/>
    <property type="project" value="UniProtKB-UniRule"/>
</dbReference>
<dbReference type="PANTHER" id="PTHR10302">
    <property type="entry name" value="SINGLE-STRANDED DNA-BINDING PROTEIN"/>
    <property type="match status" value="1"/>
</dbReference>
<reference evidence="6" key="1">
    <citation type="submission" date="2016-09" db="EMBL/GenBank/DDBJ databases">
        <title>Acidihalobacter prosperus F5.</title>
        <authorList>
            <person name="Khaleque H.N."/>
            <person name="Ramsay J.P."/>
            <person name="Kaksonen A.H."/>
            <person name="Boxall N.J."/>
            <person name="Watkin E.L.J."/>
        </authorList>
    </citation>
    <scope>NUCLEOTIDE SEQUENCE [LARGE SCALE GENOMIC DNA]</scope>
    <source>
        <strain evidence="6">F5</strain>
    </source>
</reference>
<comment type="caution">
    <text evidence="2">Lacks conserved residue(s) required for the propagation of feature annotation.</text>
</comment>
<keyword evidence="1 2" id="KW-0238">DNA-binding</keyword>
<sequence length="154" mass="16880">MQMVIALGNLGKDPEIRYSQSGMPVANVSLACSEKWTDKQSGEQVEKTEWLNLVAFGRTAEIMGEYLKKGSKIFIQGKLQTDKYEKDGQTRYVTKVVVRSMQMLGQPSGGNGNDGEKHRGANQQNSRSAPQPAHAGHSADSGAPDFDFDDDIPF</sequence>
<dbReference type="KEGG" id="aprs:BI364_07265"/>
<dbReference type="NCBIfam" id="TIGR00621">
    <property type="entry name" value="ssb"/>
    <property type="match status" value="1"/>
</dbReference>
<dbReference type="EMBL" id="CP017415">
    <property type="protein sequence ID" value="AOU97789.1"/>
    <property type="molecule type" value="Genomic_DNA"/>
</dbReference>
<evidence type="ECO:0000256" key="3">
    <source>
        <dbReference type="PIRNR" id="PIRNR002070"/>
    </source>
</evidence>
<evidence type="ECO:0000256" key="4">
    <source>
        <dbReference type="SAM" id="MobiDB-lite"/>
    </source>
</evidence>
<dbReference type="RefSeq" id="WP_070078174.1">
    <property type="nucleotide sequence ID" value="NZ_CP017415.1"/>
</dbReference>
<dbReference type="CDD" id="cd04496">
    <property type="entry name" value="SSB_OBF"/>
    <property type="match status" value="1"/>
</dbReference>
<dbReference type="PANTHER" id="PTHR10302:SF27">
    <property type="entry name" value="SINGLE-STRANDED DNA-BINDING PROTEIN"/>
    <property type="match status" value="1"/>
</dbReference>
<evidence type="ECO:0000256" key="2">
    <source>
        <dbReference type="HAMAP-Rule" id="MF_00984"/>
    </source>
</evidence>
<dbReference type="GO" id="GO:0006260">
    <property type="term" value="P:DNA replication"/>
    <property type="evidence" value="ECO:0007669"/>
    <property type="project" value="UniProtKB-UniRule"/>
</dbReference>
<dbReference type="HAMAP" id="MF_00984">
    <property type="entry name" value="SSB"/>
    <property type="match status" value="1"/>
</dbReference>
<feature type="short sequence motif" description="Important for interaction with partner proteins" evidence="2">
    <location>
        <begin position="149"/>
        <end position="154"/>
    </location>
</feature>
<dbReference type="InterPro" id="IPR011344">
    <property type="entry name" value="ssDNA-bd"/>
</dbReference>
<keyword evidence="2" id="KW-0233">DNA recombination</keyword>
<dbReference type="SUPFAM" id="SSF50249">
    <property type="entry name" value="Nucleic acid-binding proteins"/>
    <property type="match status" value="1"/>
</dbReference>
<comment type="function">
    <text evidence="2">Plays an important role in DNA replication, recombination and repair. Binds to ssDNA and to an array of partner proteins to recruit them to their sites of action during DNA metabolism.</text>
</comment>
<keyword evidence="2" id="KW-0235">DNA replication</keyword>
<gene>
    <name evidence="5" type="ORF">BI364_07265</name>
</gene>
<evidence type="ECO:0000256" key="1">
    <source>
        <dbReference type="ARBA" id="ARBA00023125"/>
    </source>
</evidence>
<dbReference type="PROSITE" id="PS50935">
    <property type="entry name" value="SSB"/>
    <property type="match status" value="1"/>
</dbReference>
<dbReference type="GO" id="GO:0009295">
    <property type="term" value="C:nucleoid"/>
    <property type="evidence" value="ECO:0007669"/>
    <property type="project" value="TreeGrafter"/>
</dbReference>
<dbReference type="Gene3D" id="2.40.50.140">
    <property type="entry name" value="Nucleic acid-binding proteins"/>
    <property type="match status" value="1"/>
</dbReference>
<proteinExistence type="inferred from homology"/>
<dbReference type="Proteomes" id="UP000095401">
    <property type="component" value="Chromosome"/>
</dbReference>
<dbReference type="PIRSF" id="PIRSF002070">
    <property type="entry name" value="SSB"/>
    <property type="match status" value="1"/>
</dbReference>
<keyword evidence="2" id="KW-0234">DNA repair</keyword>
<dbReference type="AlphaFoldDB" id="A0A1D8IMU2"/>
<evidence type="ECO:0000313" key="6">
    <source>
        <dbReference type="Proteomes" id="UP000095401"/>
    </source>
</evidence>
<comment type="subunit">
    <text evidence="2">Homotetramer.</text>
</comment>
<keyword evidence="6" id="KW-1185">Reference proteome</keyword>
<feature type="region of interest" description="Disordered" evidence="4">
    <location>
        <begin position="103"/>
        <end position="154"/>
    </location>
</feature>
<keyword evidence="2" id="KW-0227">DNA damage</keyword>
<dbReference type="InterPro" id="IPR012340">
    <property type="entry name" value="NA-bd_OB-fold"/>
</dbReference>
<evidence type="ECO:0000313" key="5">
    <source>
        <dbReference type="EMBL" id="AOU97789.1"/>
    </source>
</evidence>
<dbReference type="GO" id="GO:0003697">
    <property type="term" value="F:single-stranded DNA binding"/>
    <property type="evidence" value="ECO:0007669"/>
    <property type="project" value="UniProtKB-UniRule"/>
</dbReference>
<organism evidence="5 6">
    <name type="scientific">Acidihalobacter yilgarnensis</name>
    <dbReference type="NCBI Taxonomy" id="2819280"/>
    <lineage>
        <taxon>Bacteria</taxon>
        <taxon>Pseudomonadati</taxon>
        <taxon>Pseudomonadota</taxon>
        <taxon>Gammaproteobacteria</taxon>
        <taxon>Chromatiales</taxon>
        <taxon>Ectothiorhodospiraceae</taxon>
        <taxon>Acidihalobacter</taxon>
    </lineage>
</organism>
<dbReference type="GO" id="GO:0006281">
    <property type="term" value="P:DNA repair"/>
    <property type="evidence" value="ECO:0007669"/>
    <property type="project" value="UniProtKB-UniRule"/>
</dbReference>
<accession>A0A1D8IMU2</accession>
<dbReference type="InterPro" id="IPR000424">
    <property type="entry name" value="Primosome_PriB/ssb"/>
</dbReference>
<protein>
    <recommendedName>
        <fullName evidence="2 3">Single-stranded DNA-binding protein</fullName>
        <shortName evidence="2">SSB</shortName>
    </recommendedName>
</protein>
<dbReference type="Pfam" id="PF00436">
    <property type="entry name" value="SSB"/>
    <property type="match status" value="1"/>
</dbReference>